<evidence type="ECO:0000256" key="3">
    <source>
        <dbReference type="ARBA" id="ARBA00023159"/>
    </source>
</evidence>
<dbReference type="PANTHER" id="PTHR43280:SF32">
    <property type="entry name" value="TRANSCRIPTIONAL REGULATORY PROTEIN"/>
    <property type="match status" value="1"/>
</dbReference>
<name>A0A418X2J8_9BURK</name>
<dbReference type="AlphaFoldDB" id="A0A418X2J8"/>
<dbReference type="SMART" id="SM00342">
    <property type="entry name" value="HTH_ARAC"/>
    <property type="match status" value="1"/>
</dbReference>
<dbReference type="PANTHER" id="PTHR43280">
    <property type="entry name" value="ARAC-FAMILY TRANSCRIPTIONAL REGULATOR"/>
    <property type="match status" value="1"/>
</dbReference>
<dbReference type="PROSITE" id="PS01124">
    <property type="entry name" value="HTH_ARAC_FAMILY_2"/>
    <property type="match status" value="1"/>
</dbReference>
<keyword evidence="2" id="KW-0238">DNA-binding</keyword>
<dbReference type="InterPro" id="IPR003313">
    <property type="entry name" value="AraC-bd"/>
</dbReference>
<dbReference type="InterPro" id="IPR037923">
    <property type="entry name" value="HTH-like"/>
</dbReference>
<dbReference type="RefSeq" id="WP_119739473.1">
    <property type="nucleotide sequence ID" value="NZ_QYUN01000002.1"/>
</dbReference>
<dbReference type="InterPro" id="IPR018060">
    <property type="entry name" value="HTH_AraC"/>
</dbReference>
<dbReference type="Gene3D" id="1.10.10.60">
    <property type="entry name" value="Homeodomain-like"/>
    <property type="match status" value="1"/>
</dbReference>
<dbReference type="Proteomes" id="UP000285190">
    <property type="component" value="Unassembled WGS sequence"/>
</dbReference>
<comment type="caution">
    <text evidence="6">The sequence shown here is derived from an EMBL/GenBank/DDBJ whole genome shotgun (WGS) entry which is preliminary data.</text>
</comment>
<dbReference type="PRINTS" id="PR00032">
    <property type="entry name" value="HTHARAC"/>
</dbReference>
<keyword evidence="7" id="KW-1185">Reference proteome</keyword>
<evidence type="ECO:0000259" key="5">
    <source>
        <dbReference type="PROSITE" id="PS01124"/>
    </source>
</evidence>
<feature type="domain" description="HTH araC/xylS-type" evidence="5">
    <location>
        <begin position="192"/>
        <end position="290"/>
    </location>
</feature>
<dbReference type="OrthoDB" id="9803764at2"/>
<organism evidence="6 7">
    <name type="scientific">Noviherbaspirillum cavernae</name>
    <dbReference type="NCBI Taxonomy" id="2320862"/>
    <lineage>
        <taxon>Bacteria</taxon>
        <taxon>Pseudomonadati</taxon>
        <taxon>Pseudomonadota</taxon>
        <taxon>Betaproteobacteria</taxon>
        <taxon>Burkholderiales</taxon>
        <taxon>Oxalobacteraceae</taxon>
        <taxon>Noviherbaspirillum</taxon>
    </lineage>
</organism>
<dbReference type="SUPFAM" id="SSF46689">
    <property type="entry name" value="Homeodomain-like"/>
    <property type="match status" value="1"/>
</dbReference>
<dbReference type="GO" id="GO:0003700">
    <property type="term" value="F:DNA-binding transcription factor activity"/>
    <property type="evidence" value="ECO:0007669"/>
    <property type="project" value="InterPro"/>
</dbReference>
<evidence type="ECO:0000256" key="1">
    <source>
        <dbReference type="ARBA" id="ARBA00023015"/>
    </source>
</evidence>
<keyword evidence="1" id="KW-0805">Transcription regulation</keyword>
<dbReference type="Pfam" id="PF02311">
    <property type="entry name" value="AraC_binding"/>
    <property type="match status" value="1"/>
</dbReference>
<evidence type="ECO:0000313" key="7">
    <source>
        <dbReference type="Proteomes" id="UP000285190"/>
    </source>
</evidence>
<dbReference type="Pfam" id="PF12833">
    <property type="entry name" value="HTH_18"/>
    <property type="match status" value="1"/>
</dbReference>
<gene>
    <name evidence="6" type="ORF">D3870_12260</name>
</gene>
<dbReference type="Gene3D" id="2.60.120.10">
    <property type="entry name" value="Jelly Rolls"/>
    <property type="match status" value="1"/>
</dbReference>
<protein>
    <submittedName>
        <fullName evidence="6">Helix-turn-helix domain-containing protein</fullName>
    </submittedName>
</protein>
<dbReference type="InterPro" id="IPR014710">
    <property type="entry name" value="RmlC-like_jellyroll"/>
</dbReference>
<dbReference type="EMBL" id="QYUN01000002">
    <property type="protein sequence ID" value="RJG06679.1"/>
    <property type="molecule type" value="Genomic_DNA"/>
</dbReference>
<dbReference type="SUPFAM" id="SSF51215">
    <property type="entry name" value="Regulatory protein AraC"/>
    <property type="match status" value="1"/>
</dbReference>
<reference evidence="6 7" key="1">
    <citation type="submission" date="2018-09" db="EMBL/GenBank/DDBJ databases">
        <authorList>
            <person name="Zhu H."/>
        </authorList>
    </citation>
    <scope>NUCLEOTIDE SEQUENCE [LARGE SCALE GENOMIC DNA]</scope>
    <source>
        <strain evidence="6 7">K2R10-39</strain>
    </source>
</reference>
<keyword evidence="4" id="KW-0804">Transcription</keyword>
<dbReference type="GO" id="GO:0043565">
    <property type="term" value="F:sequence-specific DNA binding"/>
    <property type="evidence" value="ECO:0007669"/>
    <property type="project" value="InterPro"/>
</dbReference>
<accession>A0A418X2J8</accession>
<evidence type="ECO:0000256" key="2">
    <source>
        <dbReference type="ARBA" id="ARBA00023125"/>
    </source>
</evidence>
<evidence type="ECO:0000313" key="6">
    <source>
        <dbReference type="EMBL" id="RJG06679.1"/>
    </source>
</evidence>
<dbReference type="InterPro" id="IPR047264">
    <property type="entry name" value="Cupin_HpaA-like_N"/>
</dbReference>
<proteinExistence type="predicted"/>
<evidence type="ECO:0000256" key="4">
    <source>
        <dbReference type="ARBA" id="ARBA00023163"/>
    </source>
</evidence>
<dbReference type="CDD" id="cd06999">
    <property type="entry name" value="cupin_HpaA-like_N"/>
    <property type="match status" value="1"/>
</dbReference>
<dbReference type="InterPro" id="IPR020449">
    <property type="entry name" value="Tscrpt_reg_AraC-type_HTH"/>
</dbReference>
<sequence length="299" mass="33954">MPQVQGVPIYKLYGEDEQWLMPEMMHCETIAARSKLHDWQIKPHQHHGLFQLLYLRDGTARIRLDEREENMGAGEVLAVPQMCIHGFHFAHNAGGHVVTVAYPLLEKISRQLGDRVAALGMPRMHRLDGDEESEQVRLAFSLIDSEYKRNAPYRNLLIESLLGTILIWMLRRLPAVHADQPRTTGKGDRHFAAFCQLVEEGYARHHPVAGYAEKIGITAAHLNVLCRNAANQSALDIIHERVLLEAKRNLVYTAMTISEVSDALGFSDPAYFTRFFKRQTGMSPKDFRAQAKTLFEQGT</sequence>
<keyword evidence="3" id="KW-0010">Activator</keyword>
<dbReference type="InterPro" id="IPR009057">
    <property type="entry name" value="Homeodomain-like_sf"/>
</dbReference>